<sequence length="192" mass="22456">MLFSRNSWSKKMQRISETRNIEFFVLTSLIQFLVMIFFYLRLWNRFNFIIHSNDSSDDGCLNNNHMSSNDYPSSFVLEFLFLVLYQIFQFNFALNAVVTQYCAQVSIIALMNGIISLYGFIHFLEIRRIVNEINASCAIAPNPQYLAYDFPFIVTSLIFAITMGYFAYKVRRDLSGRIYKKIGLDMTMQGIL</sequence>
<proteinExistence type="predicted"/>
<dbReference type="Proteomes" id="UP000789702">
    <property type="component" value="Unassembled WGS sequence"/>
</dbReference>
<comment type="caution">
    <text evidence="1">The sequence shown here is derived from an EMBL/GenBank/DDBJ whole genome shotgun (WGS) entry which is preliminary data.</text>
</comment>
<name>A0ACA9L2Z3_9GLOM</name>
<dbReference type="EMBL" id="CAJVPU010002549">
    <property type="protein sequence ID" value="CAG8503047.1"/>
    <property type="molecule type" value="Genomic_DNA"/>
</dbReference>
<gene>
    <name evidence="1" type="ORF">DHETER_LOCUS3096</name>
</gene>
<protein>
    <submittedName>
        <fullName evidence="1">4392_t:CDS:1</fullName>
    </submittedName>
</protein>
<evidence type="ECO:0000313" key="2">
    <source>
        <dbReference type="Proteomes" id="UP000789702"/>
    </source>
</evidence>
<evidence type="ECO:0000313" key="1">
    <source>
        <dbReference type="EMBL" id="CAG8503047.1"/>
    </source>
</evidence>
<accession>A0ACA9L2Z3</accession>
<keyword evidence="2" id="KW-1185">Reference proteome</keyword>
<organism evidence="1 2">
    <name type="scientific">Dentiscutata heterogama</name>
    <dbReference type="NCBI Taxonomy" id="1316150"/>
    <lineage>
        <taxon>Eukaryota</taxon>
        <taxon>Fungi</taxon>
        <taxon>Fungi incertae sedis</taxon>
        <taxon>Mucoromycota</taxon>
        <taxon>Glomeromycotina</taxon>
        <taxon>Glomeromycetes</taxon>
        <taxon>Diversisporales</taxon>
        <taxon>Gigasporaceae</taxon>
        <taxon>Dentiscutata</taxon>
    </lineage>
</organism>
<reference evidence="1" key="1">
    <citation type="submission" date="2021-06" db="EMBL/GenBank/DDBJ databases">
        <authorList>
            <person name="Kallberg Y."/>
            <person name="Tangrot J."/>
            <person name="Rosling A."/>
        </authorList>
    </citation>
    <scope>NUCLEOTIDE SEQUENCE</scope>
    <source>
        <strain evidence="1">IL203A</strain>
    </source>
</reference>